<feature type="compositionally biased region" description="Gly residues" evidence="3">
    <location>
        <begin position="1463"/>
        <end position="1474"/>
    </location>
</feature>
<dbReference type="InterPro" id="IPR050447">
    <property type="entry name" value="Erg6_SMT_methyltransf"/>
</dbReference>
<feature type="compositionally biased region" description="Low complexity" evidence="3">
    <location>
        <begin position="811"/>
        <end position="823"/>
    </location>
</feature>
<accession>A0A1Q9DJU4</accession>
<dbReference type="InterPro" id="IPR029063">
    <property type="entry name" value="SAM-dependent_MTases_sf"/>
</dbReference>
<evidence type="ECO:0000256" key="2">
    <source>
        <dbReference type="ARBA" id="ARBA00038188"/>
    </source>
</evidence>
<keyword evidence="4" id="KW-0472">Membrane</keyword>
<feature type="region of interest" description="Disordered" evidence="3">
    <location>
        <begin position="923"/>
        <end position="971"/>
    </location>
</feature>
<comment type="similarity">
    <text evidence="2">Belongs to the class I-like SAM-binding methyltransferase superfamily. Erg6/SMT family.</text>
</comment>
<dbReference type="GO" id="GO:0005783">
    <property type="term" value="C:endoplasmic reticulum"/>
    <property type="evidence" value="ECO:0007669"/>
    <property type="project" value="TreeGrafter"/>
</dbReference>
<keyword evidence="4" id="KW-1133">Transmembrane helix</keyword>
<evidence type="ECO:0000259" key="5">
    <source>
        <dbReference type="Pfam" id="PF08241"/>
    </source>
</evidence>
<feature type="compositionally biased region" description="Acidic residues" evidence="3">
    <location>
        <begin position="1118"/>
        <end position="1131"/>
    </location>
</feature>
<evidence type="ECO:0000256" key="1">
    <source>
        <dbReference type="ARBA" id="ARBA00022679"/>
    </source>
</evidence>
<feature type="domain" description="Methyltransferase type 11" evidence="5">
    <location>
        <begin position="495"/>
        <end position="598"/>
    </location>
</feature>
<sequence length="1725" mass="187818">MGISIRRKKGVVMMLVVADADDDGGDMWRGWPSYTFMLAMVLVSAAGVGAGGSEVMAMVIGYCLGQRVSHWTPIAGGPSSRFPFRGGALFGAAVAFRQRLGRSFCRTLPSSGGAAALPEGGEEVAASVSRTSAPVVAAARKAKRVAEYQRMQRQSLIDASAAGLLGALLAYLNNGVDASEGWLVGVAFGVLYLLILQQDVAKLSAEWNPFSVTNPLRILRFLLPFGLVLALGLQYASSIGFDAWLERLAWEPGVNFTGVVASRSSLFAALVGYVVSSAVLPLRGLFETLPEARTLVKAVPGSLGVALQLADQVPSKAPAAAKVPVEVVPVLLITGPRGCGKSTLAEQLRHQDSRFQEPEWVMVSRIPSFMFQLKQFHVTSFCNLFHGMACMAFARRQLALPSRLPSTCRACAGHLRTSVRYNTMTTDRGGMTEAMYNWRVAAVHNALKEMGKATGALHVTDLTALGHLDQYHYGGIQANDHVIELLGIDNTVHCLDVGSGIGGPARYIASKTGCRLTGVELQPDICRAGQELTERVPGLADRVNFMVGDIITLSKTKEIPDETFDHFLSLLVFLHIPDRAGLLQACHNATKPGGTFLIEDFAAKPGKSFTELERSSLLDVVSAPTVTTPEQYVADLHAAGFVDIRVVDLSEQWRKWTKARHDLYFESKDETLKMHGEAIFNSRLHFYKVVMDLFDGNLGGVLQKHSAGWMDLIQAPPGPRSAEAHLSLFTATRSDVEPIAFPVRHSPVWVASVSSSGLNGHGLKTRADNLGALVSCMGKRGKRAGRRRRPRDTERETHRPPKRFRNVGTAGDDCGSSSESSDGLGDDSGARPARPLTVFSAGAARMASTTNPASGSRPPASESRAEDADQFFDVSDLRVERSPEEFMALAAALGRNYAVPASAPTRHEPAPRPLTPPVAPVWSHTGERHWPAGALPPRPRQGLPKPLASDRGGPSVNTAADRTDASLRPRRFPAMDDPFHTSIGGARTHVGGSFAGIPTPAETSDVERPVRAFAKPTPKVRGRGRPVTATPVADVGISDVSGATAGTDNISPATEEMPGLTQDEVAAPAPPESTPHAVECCAEEITVPGIADQMAEVTAPVAEETRSVPTLATQVWDDTSEEDDEEDQDDAELTRMRRRGDLPVRVNISTGLPSGVARLKRDPTTGRIQVVRPPGYHLAHGGHTIAVDNRFVVYLDELRGFDRGVFRSRAGAGALIWWFMLRQFVHVSAPPEAAQAAQSEALPDKLGSYSRRGAWYKGRWYDQTNASALQQPQPRAQLLPPPPRWATDQAAAKAIDRHAIADALAGGSILTPEEELDTMRKHFMQEDSSFPVDSRELQVFLDKLPARKAPLQPPENWAKVIRRLYKADFRSAWTLHRRLTMYHDTSSRRLYTRKTFESAFGRQEPDDPHVLPYDHEWNLHLASRLKLESFGSVLMAAGKRGTEEKPTGAPQDRLPKVGRGSVVLGGQGKGFQGKGGRRRPGKNQNGRPQSDSGNSSFPSGSTTDGEDAELLHLVARAIIRHEDTLNVLRRSTGWVFWIRSGDHSILPTLVDLAGKWREVAEKQEIQADHLSLRVTLLWGIFTTLKEKLSHLSQEQLAYANRASWIDTSSNWNFQRWDPQHQMLIVDTSRPPLSLAQIQESLATLLRVINGDTLTRFAATKGLSADTQGTVLFQADISLRAQGSEELYTELARLQGSAIFQTIGIQFRPEGYKRAPVIQRIQRLIG</sequence>
<dbReference type="InterPro" id="IPR013216">
    <property type="entry name" value="Methyltransf_11"/>
</dbReference>
<dbReference type="Proteomes" id="UP000186817">
    <property type="component" value="Unassembled WGS sequence"/>
</dbReference>
<evidence type="ECO:0000256" key="3">
    <source>
        <dbReference type="SAM" id="MobiDB-lite"/>
    </source>
</evidence>
<feature type="compositionally biased region" description="Low complexity" evidence="3">
    <location>
        <begin position="1482"/>
        <end position="1501"/>
    </location>
</feature>
<dbReference type="GO" id="GO:0032259">
    <property type="term" value="P:methylation"/>
    <property type="evidence" value="ECO:0007669"/>
    <property type="project" value="UniProtKB-KW"/>
</dbReference>
<feature type="region of interest" description="Disordered" evidence="3">
    <location>
        <begin position="846"/>
        <end position="868"/>
    </location>
</feature>
<feature type="compositionally biased region" description="Basic residues" evidence="3">
    <location>
        <begin position="779"/>
        <end position="790"/>
    </location>
</feature>
<feature type="compositionally biased region" description="Basic and acidic residues" evidence="3">
    <location>
        <begin position="961"/>
        <end position="971"/>
    </location>
</feature>
<dbReference type="SUPFAM" id="SSF53335">
    <property type="entry name" value="S-adenosyl-L-methionine-dependent methyltransferases"/>
    <property type="match status" value="1"/>
</dbReference>
<dbReference type="PANTHER" id="PTHR44068:SF1">
    <property type="entry name" value="HYPOTHETICAL LOC100005854"/>
    <property type="match status" value="1"/>
</dbReference>
<feature type="region of interest" description="Disordered" evidence="3">
    <location>
        <begin position="775"/>
        <end position="834"/>
    </location>
</feature>
<feature type="transmembrane region" description="Helical" evidence="4">
    <location>
        <begin position="36"/>
        <end position="64"/>
    </location>
</feature>
<evidence type="ECO:0000313" key="7">
    <source>
        <dbReference type="Proteomes" id="UP000186817"/>
    </source>
</evidence>
<dbReference type="GO" id="GO:0016126">
    <property type="term" value="P:sterol biosynthetic process"/>
    <property type="evidence" value="ECO:0007669"/>
    <property type="project" value="TreeGrafter"/>
</dbReference>
<dbReference type="Gene3D" id="3.40.50.150">
    <property type="entry name" value="Vaccinia Virus protein VP39"/>
    <property type="match status" value="1"/>
</dbReference>
<name>A0A1Q9DJU4_SYMMI</name>
<feature type="region of interest" description="Disordered" evidence="3">
    <location>
        <begin position="1100"/>
        <end position="1132"/>
    </location>
</feature>
<keyword evidence="6" id="KW-0489">Methyltransferase</keyword>
<dbReference type="EMBL" id="LSRX01000502">
    <property type="protein sequence ID" value="OLP95452.1"/>
    <property type="molecule type" value="Genomic_DNA"/>
</dbReference>
<dbReference type="OrthoDB" id="8300214at2759"/>
<proteinExistence type="inferred from homology"/>
<dbReference type="CDD" id="cd02440">
    <property type="entry name" value="AdoMet_MTases"/>
    <property type="match status" value="1"/>
</dbReference>
<dbReference type="PANTHER" id="PTHR44068">
    <property type="entry name" value="ZGC:194242"/>
    <property type="match status" value="1"/>
</dbReference>
<keyword evidence="4" id="KW-0812">Transmembrane</keyword>
<protein>
    <submittedName>
        <fullName evidence="6">Phosphoethanolamine N-methyltransferase 1</fullName>
    </submittedName>
</protein>
<dbReference type="GO" id="GO:0003838">
    <property type="term" value="F:sterol 24-C-methyltransferase activity"/>
    <property type="evidence" value="ECO:0007669"/>
    <property type="project" value="TreeGrafter"/>
</dbReference>
<keyword evidence="7" id="KW-1185">Reference proteome</keyword>
<comment type="caution">
    <text evidence="6">The sequence shown here is derived from an EMBL/GenBank/DDBJ whole genome shotgun (WGS) entry which is preliminary data.</text>
</comment>
<gene>
    <name evidence="6" type="primary">NMT1</name>
    <name evidence="6" type="ORF">AK812_SmicGene22425</name>
</gene>
<evidence type="ECO:0000256" key="4">
    <source>
        <dbReference type="SAM" id="Phobius"/>
    </source>
</evidence>
<feature type="region of interest" description="Disordered" evidence="3">
    <location>
        <begin position="1438"/>
        <end position="1504"/>
    </location>
</feature>
<organism evidence="6 7">
    <name type="scientific">Symbiodinium microadriaticum</name>
    <name type="common">Dinoflagellate</name>
    <name type="synonym">Zooxanthella microadriatica</name>
    <dbReference type="NCBI Taxonomy" id="2951"/>
    <lineage>
        <taxon>Eukaryota</taxon>
        <taxon>Sar</taxon>
        <taxon>Alveolata</taxon>
        <taxon>Dinophyceae</taxon>
        <taxon>Suessiales</taxon>
        <taxon>Symbiodiniaceae</taxon>
        <taxon>Symbiodinium</taxon>
    </lineage>
</organism>
<dbReference type="Pfam" id="PF08241">
    <property type="entry name" value="Methyltransf_11"/>
    <property type="match status" value="1"/>
</dbReference>
<evidence type="ECO:0000313" key="6">
    <source>
        <dbReference type="EMBL" id="OLP95452.1"/>
    </source>
</evidence>
<keyword evidence="1 6" id="KW-0808">Transferase</keyword>
<reference evidence="6 7" key="1">
    <citation type="submission" date="2016-02" db="EMBL/GenBank/DDBJ databases">
        <title>Genome analysis of coral dinoflagellate symbionts highlights evolutionary adaptations to a symbiotic lifestyle.</title>
        <authorList>
            <person name="Aranda M."/>
            <person name="Li Y."/>
            <person name="Liew Y.J."/>
            <person name="Baumgarten S."/>
            <person name="Simakov O."/>
            <person name="Wilson M."/>
            <person name="Piel J."/>
            <person name="Ashoor H."/>
            <person name="Bougouffa S."/>
            <person name="Bajic V.B."/>
            <person name="Ryu T."/>
            <person name="Ravasi T."/>
            <person name="Bayer T."/>
            <person name="Micklem G."/>
            <person name="Kim H."/>
            <person name="Bhak J."/>
            <person name="Lajeunesse T.C."/>
            <person name="Voolstra C.R."/>
        </authorList>
    </citation>
    <scope>NUCLEOTIDE SEQUENCE [LARGE SCALE GENOMIC DNA]</scope>
    <source>
        <strain evidence="6 7">CCMP2467</strain>
    </source>
</reference>